<protein>
    <submittedName>
        <fullName evidence="3">Class I SAM-dependent methyltransferase</fullName>
    </submittedName>
</protein>
<evidence type="ECO:0000256" key="2">
    <source>
        <dbReference type="ARBA" id="ARBA00022679"/>
    </source>
</evidence>
<dbReference type="Pfam" id="PF04072">
    <property type="entry name" value="LCM"/>
    <property type="match status" value="1"/>
</dbReference>
<dbReference type="Gene3D" id="3.40.50.150">
    <property type="entry name" value="Vaccinia Virus protein VP39"/>
    <property type="match status" value="1"/>
</dbReference>
<evidence type="ECO:0000313" key="3">
    <source>
        <dbReference type="EMBL" id="QSB14135.1"/>
    </source>
</evidence>
<evidence type="ECO:0000313" key="4">
    <source>
        <dbReference type="Proteomes" id="UP000662857"/>
    </source>
</evidence>
<dbReference type="InterPro" id="IPR029063">
    <property type="entry name" value="SAM-dependent_MTases_sf"/>
</dbReference>
<dbReference type="Proteomes" id="UP000662857">
    <property type="component" value="Chromosome"/>
</dbReference>
<dbReference type="AlphaFoldDB" id="A0A895YD55"/>
<dbReference type="EMBL" id="CP070499">
    <property type="protein sequence ID" value="QSB14135.1"/>
    <property type="molecule type" value="Genomic_DNA"/>
</dbReference>
<dbReference type="KEGG" id="nhy:JQS43_21815"/>
<proteinExistence type="predicted"/>
<dbReference type="SUPFAM" id="SSF53335">
    <property type="entry name" value="S-adenosyl-L-methionine-dependent methyltransferases"/>
    <property type="match status" value="1"/>
</dbReference>
<sequence length="272" mass="29915">MDGGVELTAFLVNESRARRPELAQDPLAAHWIPDAQRDQVRQLWDEYADEVYPHDDLVVSLRGRCIVDLLSEALERNPETVLLVCGAGFTSYPWLRRFPVAIEADLPRIIEAKQRRLAELVAAGVVDDRPVEHRAVDLADPAARRRLVDHVRTVAAGRPVVYVVEGVIFYLPDAEARAVAGLGAQFGPGTVSAVSYWPVAAADNPVLAAQRGWFRRRGVPESASYLTVDDIAAAADAKVDNESPEQLQQRYLGEVSVAEWGLIPEHIAVARS</sequence>
<keyword evidence="4" id="KW-1185">Reference proteome</keyword>
<keyword evidence="1 3" id="KW-0489">Methyltransferase</keyword>
<gene>
    <name evidence="3" type="ORF">JQS43_21815</name>
</gene>
<dbReference type="GO" id="GO:0032259">
    <property type="term" value="P:methylation"/>
    <property type="evidence" value="ECO:0007669"/>
    <property type="project" value="UniProtKB-KW"/>
</dbReference>
<dbReference type="RefSeq" id="WP_239676252.1">
    <property type="nucleotide sequence ID" value="NZ_CP070499.1"/>
</dbReference>
<reference evidence="3" key="1">
    <citation type="submission" date="2021-02" db="EMBL/GenBank/DDBJ databases">
        <title>Natrosporangium hydrolyticum gen. nov., sp. nov, a haloalkaliphilic actinobacterium from a soda solonchak soil.</title>
        <authorList>
            <person name="Sorokin D.Y."/>
            <person name="Khijniak T.V."/>
            <person name="Zakharycheva A.P."/>
            <person name="Boueva O.V."/>
            <person name="Ariskina E.V."/>
            <person name="Hahnke R.L."/>
            <person name="Bunk B."/>
            <person name="Sproer C."/>
            <person name="Schumann P."/>
            <person name="Evtushenko L.I."/>
            <person name="Kublanov I.V."/>
        </authorList>
    </citation>
    <scope>NUCLEOTIDE SEQUENCE</scope>
    <source>
        <strain evidence="3">DSM 106523</strain>
    </source>
</reference>
<dbReference type="GO" id="GO:0008168">
    <property type="term" value="F:methyltransferase activity"/>
    <property type="evidence" value="ECO:0007669"/>
    <property type="project" value="UniProtKB-KW"/>
</dbReference>
<dbReference type="InterPro" id="IPR007213">
    <property type="entry name" value="Ppm1/Ppm2/Tcmp"/>
</dbReference>
<name>A0A895YD55_9ACTN</name>
<evidence type="ECO:0000256" key="1">
    <source>
        <dbReference type="ARBA" id="ARBA00022603"/>
    </source>
</evidence>
<accession>A0A895YD55</accession>
<keyword evidence="2" id="KW-0808">Transferase</keyword>
<organism evidence="3 4">
    <name type="scientific">Natronosporangium hydrolyticum</name>
    <dbReference type="NCBI Taxonomy" id="2811111"/>
    <lineage>
        <taxon>Bacteria</taxon>
        <taxon>Bacillati</taxon>
        <taxon>Actinomycetota</taxon>
        <taxon>Actinomycetes</taxon>
        <taxon>Micromonosporales</taxon>
        <taxon>Micromonosporaceae</taxon>
        <taxon>Natronosporangium</taxon>
    </lineage>
</organism>